<gene>
    <name evidence="1" type="ORF">QOZ98_003732</name>
</gene>
<comment type="caution">
    <text evidence="1">The sequence shown here is derived from an EMBL/GenBank/DDBJ whole genome shotgun (WGS) entry which is preliminary data.</text>
</comment>
<dbReference type="EMBL" id="JAUSWB010000013">
    <property type="protein sequence ID" value="MDQ0430843.1"/>
    <property type="molecule type" value="Genomic_DNA"/>
</dbReference>
<organism evidence="1 2">
    <name type="scientific">Planomicrobium stackebrandtii</name>
    <dbReference type="NCBI Taxonomy" id="253160"/>
    <lineage>
        <taxon>Bacteria</taxon>
        <taxon>Bacillati</taxon>
        <taxon>Bacillota</taxon>
        <taxon>Bacilli</taxon>
        <taxon>Bacillales</taxon>
        <taxon>Caryophanaceae</taxon>
        <taxon>Planomicrobium</taxon>
    </lineage>
</organism>
<accession>A0ABU0GZV3</accession>
<evidence type="ECO:0000313" key="1">
    <source>
        <dbReference type="EMBL" id="MDQ0430843.1"/>
    </source>
</evidence>
<name>A0ABU0GZV3_9BACL</name>
<protein>
    <submittedName>
        <fullName evidence="1">Uncharacterized protein</fullName>
    </submittedName>
</protein>
<evidence type="ECO:0000313" key="2">
    <source>
        <dbReference type="Proteomes" id="UP001241988"/>
    </source>
</evidence>
<dbReference type="Proteomes" id="UP001241988">
    <property type="component" value="Unassembled WGS sequence"/>
</dbReference>
<sequence length="42" mass="4678">MNFQFSRAAKANKTQDMKVDAKCALVQLRIETSIMGFVEASV</sequence>
<reference evidence="1 2" key="1">
    <citation type="submission" date="2023-07" db="EMBL/GenBank/DDBJ databases">
        <title>Genomic Encyclopedia of Type Strains, Phase IV (KMG-IV): sequencing the most valuable type-strain genomes for metagenomic binning, comparative biology and taxonomic classification.</title>
        <authorList>
            <person name="Goeker M."/>
        </authorList>
    </citation>
    <scope>NUCLEOTIDE SEQUENCE [LARGE SCALE GENOMIC DNA]</scope>
    <source>
        <strain evidence="1 2">DSM 16419</strain>
    </source>
</reference>
<proteinExistence type="predicted"/>
<keyword evidence="2" id="KW-1185">Reference proteome</keyword>